<dbReference type="RefSeq" id="WP_184585614.1">
    <property type="nucleotide sequence ID" value="NZ_JACHLI010000001.1"/>
</dbReference>
<evidence type="ECO:0000256" key="5">
    <source>
        <dbReference type="ARBA" id="ARBA00023163"/>
    </source>
</evidence>
<keyword evidence="3" id="KW-0731">Sigma factor</keyword>
<dbReference type="AlphaFoldDB" id="A0A7W7KEH3"/>
<dbReference type="EMBL" id="JACHLI010000001">
    <property type="protein sequence ID" value="MBB4861344.1"/>
    <property type="molecule type" value="Genomic_DNA"/>
</dbReference>
<dbReference type="PROSITE" id="PS00716">
    <property type="entry name" value="SIGMA70_2"/>
    <property type="match status" value="1"/>
</dbReference>
<organism evidence="7 8">
    <name type="scientific">Pseudomonas nitroreducens</name>
    <dbReference type="NCBI Taxonomy" id="46680"/>
    <lineage>
        <taxon>Bacteria</taxon>
        <taxon>Pseudomonadati</taxon>
        <taxon>Pseudomonadota</taxon>
        <taxon>Gammaproteobacteria</taxon>
        <taxon>Pseudomonadales</taxon>
        <taxon>Pseudomonadaceae</taxon>
        <taxon>Pseudomonas</taxon>
    </lineage>
</organism>
<dbReference type="InterPro" id="IPR000943">
    <property type="entry name" value="RNA_pol_sigma70"/>
</dbReference>
<evidence type="ECO:0000259" key="6">
    <source>
        <dbReference type="PROSITE" id="PS00716"/>
    </source>
</evidence>
<dbReference type="InterPro" id="IPR036388">
    <property type="entry name" value="WH-like_DNA-bd_sf"/>
</dbReference>
<keyword evidence="5" id="KW-0804">Transcription</keyword>
<sequence>MNPQTPCLLLFHYIVGLVVSPSDPVARREQLAIWTAHQPLAKALVREKCAFNPSIAKDALQEVQLALWEATLERDVELGDAFAAFAHKRMSRRLIHFLRYLVEDKPKLSSRERELIKAIRTRVRAGTALNTLIINELSQEHGVGMFRIVVLLNTWVHNMSAYTADAHATLDRLSSEEPDFDVDDEHQLLELELALAKLNERELEIIQGRYLQDPNSTLAELAARFSITPQRVRQIEVAAIGKLRSLLPAG</sequence>
<dbReference type="NCBIfam" id="TIGR02937">
    <property type="entry name" value="sigma70-ECF"/>
    <property type="match status" value="1"/>
</dbReference>
<dbReference type="PRINTS" id="PR00046">
    <property type="entry name" value="SIGMA70FCT"/>
</dbReference>
<evidence type="ECO:0000256" key="1">
    <source>
        <dbReference type="ARBA" id="ARBA00007788"/>
    </source>
</evidence>
<dbReference type="PANTHER" id="PTHR30376:SF3">
    <property type="entry name" value="RNA POLYMERASE SIGMA FACTOR RPOH"/>
    <property type="match status" value="1"/>
</dbReference>
<dbReference type="Pfam" id="PF04542">
    <property type="entry name" value="Sigma70_r2"/>
    <property type="match status" value="1"/>
</dbReference>
<dbReference type="GO" id="GO:0006352">
    <property type="term" value="P:DNA-templated transcription initiation"/>
    <property type="evidence" value="ECO:0007669"/>
    <property type="project" value="InterPro"/>
</dbReference>
<dbReference type="InterPro" id="IPR014284">
    <property type="entry name" value="RNA_pol_sigma-70_dom"/>
</dbReference>
<dbReference type="GO" id="GO:0003677">
    <property type="term" value="F:DNA binding"/>
    <property type="evidence" value="ECO:0007669"/>
    <property type="project" value="UniProtKB-KW"/>
</dbReference>
<gene>
    <name evidence="7" type="ORF">HNP46_000155</name>
</gene>
<keyword evidence="4" id="KW-0238">DNA-binding</keyword>
<dbReference type="Gene3D" id="1.10.10.10">
    <property type="entry name" value="Winged helix-like DNA-binding domain superfamily/Winged helix DNA-binding domain"/>
    <property type="match status" value="1"/>
</dbReference>
<evidence type="ECO:0000256" key="3">
    <source>
        <dbReference type="ARBA" id="ARBA00023082"/>
    </source>
</evidence>
<protein>
    <submittedName>
        <fullName evidence="7">RNA polymerase sigma-32 factor</fullName>
    </submittedName>
</protein>
<dbReference type="Proteomes" id="UP000566995">
    <property type="component" value="Unassembled WGS sequence"/>
</dbReference>
<name>A0A7W7KEH3_PSENT</name>
<dbReference type="GO" id="GO:0016987">
    <property type="term" value="F:sigma factor activity"/>
    <property type="evidence" value="ECO:0007669"/>
    <property type="project" value="UniProtKB-KW"/>
</dbReference>
<comment type="similarity">
    <text evidence="1">Belongs to the sigma-70 factor family.</text>
</comment>
<dbReference type="InterPro" id="IPR007627">
    <property type="entry name" value="RNA_pol_sigma70_r2"/>
</dbReference>
<dbReference type="InterPro" id="IPR007630">
    <property type="entry name" value="RNA_pol_sigma70_r4"/>
</dbReference>
<dbReference type="SUPFAM" id="SSF88659">
    <property type="entry name" value="Sigma3 and sigma4 domains of RNA polymerase sigma factors"/>
    <property type="match status" value="1"/>
</dbReference>
<dbReference type="InterPro" id="IPR050813">
    <property type="entry name" value="Sigma-70_Factor"/>
</dbReference>
<proteinExistence type="inferred from homology"/>
<accession>A0A7W7KEH3</accession>
<evidence type="ECO:0000256" key="2">
    <source>
        <dbReference type="ARBA" id="ARBA00023015"/>
    </source>
</evidence>
<dbReference type="InterPro" id="IPR013324">
    <property type="entry name" value="RNA_pol_sigma_r3/r4-like"/>
</dbReference>
<dbReference type="PANTHER" id="PTHR30376">
    <property type="entry name" value="SIGMA FACTOR RPOH HEAT SHOCK RELATED"/>
    <property type="match status" value="1"/>
</dbReference>
<dbReference type="Pfam" id="PF04545">
    <property type="entry name" value="Sigma70_r4"/>
    <property type="match status" value="1"/>
</dbReference>
<comment type="caution">
    <text evidence="7">The sequence shown here is derived from an EMBL/GenBank/DDBJ whole genome shotgun (WGS) entry which is preliminary data.</text>
</comment>
<reference evidence="7 8" key="1">
    <citation type="submission" date="2020-08" db="EMBL/GenBank/DDBJ databases">
        <title>Functional genomics of gut bacteria from endangered species of beetles.</title>
        <authorList>
            <person name="Carlos-Shanley C."/>
        </authorList>
    </citation>
    <scope>NUCLEOTIDE SEQUENCE [LARGE SCALE GENOMIC DNA]</scope>
    <source>
        <strain evidence="7 8">S00179</strain>
    </source>
</reference>
<evidence type="ECO:0000313" key="7">
    <source>
        <dbReference type="EMBL" id="MBB4861344.1"/>
    </source>
</evidence>
<feature type="domain" description="RNA polymerase sigma-70" evidence="6">
    <location>
        <begin position="217"/>
        <end position="243"/>
    </location>
</feature>
<evidence type="ECO:0000313" key="8">
    <source>
        <dbReference type="Proteomes" id="UP000566995"/>
    </source>
</evidence>
<keyword evidence="2" id="KW-0805">Transcription regulation</keyword>
<evidence type="ECO:0000256" key="4">
    <source>
        <dbReference type="ARBA" id="ARBA00023125"/>
    </source>
</evidence>